<evidence type="ECO:0000313" key="3">
    <source>
        <dbReference type="EMBL" id="TYJ95902.1"/>
    </source>
</evidence>
<evidence type="ECO:0000313" key="2">
    <source>
        <dbReference type="EMBL" id="KAA0036835.1"/>
    </source>
</evidence>
<evidence type="ECO:0000313" key="4">
    <source>
        <dbReference type="Proteomes" id="UP000321393"/>
    </source>
</evidence>
<accession>A0A5D3B7S6</accession>
<dbReference type="AlphaFoldDB" id="A0A5D3B7S6"/>
<proteinExistence type="predicted"/>
<dbReference type="Proteomes" id="UP000321393">
    <property type="component" value="Unassembled WGS sequence"/>
</dbReference>
<comment type="caution">
    <text evidence="3">The sequence shown here is derived from an EMBL/GenBank/DDBJ whole genome shotgun (WGS) entry which is preliminary data.</text>
</comment>
<dbReference type="OrthoDB" id="5554229at2759"/>
<organism evidence="3 5">
    <name type="scientific">Cucumis melo var. makuwa</name>
    <name type="common">Oriental melon</name>
    <dbReference type="NCBI Taxonomy" id="1194695"/>
    <lineage>
        <taxon>Eukaryota</taxon>
        <taxon>Viridiplantae</taxon>
        <taxon>Streptophyta</taxon>
        <taxon>Embryophyta</taxon>
        <taxon>Tracheophyta</taxon>
        <taxon>Spermatophyta</taxon>
        <taxon>Magnoliopsida</taxon>
        <taxon>eudicotyledons</taxon>
        <taxon>Gunneridae</taxon>
        <taxon>Pentapetalae</taxon>
        <taxon>rosids</taxon>
        <taxon>fabids</taxon>
        <taxon>Cucurbitales</taxon>
        <taxon>Cucurbitaceae</taxon>
        <taxon>Benincaseae</taxon>
        <taxon>Cucumis</taxon>
    </lineage>
</organism>
<dbReference type="Proteomes" id="UP000321947">
    <property type="component" value="Unassembled WGS sequence"/>
</dbReference>
<dbReference type="PANTHER" id="PTHR46148:SF54">
    <property type="entry name" value="RETROTRANSPOSON-LIKE PROTEIN"/>
    <property type="match status" value="1"/>
</dbReference>
<feature type="domain" description="Tf2-1-like SH3-like" evidence="1">
    <location>
        <begin position="17"/>
        <end position="81"/>
    </location>
</feature>
<dbReference type="EMBL" id="SSTD01020080">
    <property type="protein sequence ID" value="TYJ95902.1"/>
    <property type="molecule type" value="Genomic_DNA"/>
</dbReference>
<sequence length="183" mass="20801">MVALANKKRSEVEYDVGDWLYLKLKPYRQTSLAHHSHPKLAPRYVGPYQVVSRVGKVAYNLALLPTWGIYPVFHVSVLKKATSTNLPILPIPTNLAPDLSFVLQPAEVLGLRNSPTEEGSSEVLIRWEHSFPIDATCEVFSVIKDQHPDFHFEDKVALWGAGNDRPRSLRFMLGEMQERIRIL</sequence>
<name>A0A5D3B7S6_CUCMM</name>
<gene>
    <name evidence="3" type="ORF">E5676_scaffold110G002050</name>
    <name evidence="2" type="ORF">E6C27_scaffold20G001370</name>
</gene>
<protein>
    <submittedName>
        <fullName evidence="3">Ty3/gypsy retrotransposon protein</fullName>
    </submittedName>
</protein>
<evidence type="ECO:0000259" key="1">
    <source>
        <dbReference type="Pfam" id="PF24626"/>
    </source>
</evidence>
<dbReference type="InterPro" id="IPR056924">
    <property type="entry name" value="SH3_Tf2-1"/>
</dbReference>
<reference evidence="4 5" key="1">
    <citation type="submission" date="2019-08" db="EMBL/GenBank/DDBJ databases">
        <title>Draft genome sequences of two oriental melons (Cucumis melo L. var makuwa).</title>
        <authorList>
            <person name="Kwon S.-Y."/>
        </authorList>
    </citation>
    <scope>NUCLEOTIDE SEQUENCE [LARGE SCALE GENOMIC DNA]</scope>
    <source>
        <strain evidence="5">cv. Chang Bougi</strain>
        <strain evidence="4">cv. SW 3</strain>
        <tissue evidence="3">Leaf</tissue>
    </source>
</reference>
<dbReference type="Pfam" id="PF24626">
    <property type="entry name" value="SH3_Tf2-1"/>
    <property type="match status" value="1"/>
</dbReference>
<evidence type="ECO:0000313" key="5">
    <source>
        <dbReference type="Proteomes" id="UP000321947"/>
    </source>
</evidence>
<dbReference type="PANTHER" id="PTHR46148">
    <property type="entry name" value="CHROMO DOMAIN-CONTAINING PROTEIN"/>
    <property type="match status" value="1"/>
</dbReference>
<dbReference type="EMBL" id="SSTE01019218">
    <property type="protein sequence ID" value="KAA0036835.1"/>
    <property type="molecule type" value="Genomic_DNA"/>
</dbReference>